<evidence type="ECO:0000313" key="2">
    <source>
        <dbReference type="Proteomes" id="UP000789390"/>
    </source>
</evidence>
<evidence type="ECO:0000313" key="1">
    <source>
        <dbReference type="EMBL" id="CAH0112568.1"/>
    </source>
</evidence>
<name>A0A8J2S864_9CRUS</name>
<sequence>MKSWRPNNLVECKEEILIQLFWLAGARSYFIQEIEMDKSSCCLELLQGSLTRTRTVKNCTLNSTFRAMHTKTTPFPDYDVSRLKTLETASTQQPDIS</sequence>
<dbReference type="AlphaFoldDB" id="A0A8J2S864"/>
<dbReference type="Proteomes" id="UP000789390">
    <property type="component" value="Unassembled WGS sequence"/>
</dbReference>
<organism evidence="1 2">
    <name type="scientific">Daphnia galeata</name>
    <dbReference type="NCBI Taxonomy" id="27404"/>
    <lineage>
        <taxon>Eukaryota</taxon>
        <taxon>Metazoa</taxon>
        <taxon>Ecdysozoa</taxon>
        <taxon>Arthropoda</taxon>
        <taxon>Crustacea</taxon>
        <taxon>Branchiopoda</taxon>
        <taxon>Diplostraca</taxon>
        <taxon>Cladocera</taxon>
        <taxon>Anomopoda</taxon>
        <taxon>Daphniidae</taxon>
        <taxon>Daphnia</taxon>
    </lineage>
</organism>
<keyword evidence="2" id="KW-1185">Reference proteome</keyword>
<protein>
    <submittedName>
        <fullName evidence="1">Uncharacterized protein</fullName>
    </submittedName>
</protein>
<gene>
    <name evidence="1" type="ORF">DGAL_LOCUS16301</name>
</gene>
<proteinExistence type="predicted"/>
<comment type="caution">
    <text evidence="1">The sequence shown here is derived from an EMBL/GenBank/DDBJ whole genome shotgun (WGS) entry which is preliminary data.</text>
</comment>
<dbReference type="EMBL" id="CAKKLH010000327">
    <property type="protein sequence ID" value="CAH0112568.1"/>
    <property type="molecule type" value="Genomic_DNA"/>
</dbReference>
<accession>A0A8J2S864</accession>
<reference evidence="1" key="1">
    <citation type="submission" date="2021-11" db="EMBL/GenBank/DDBJ databases">
        <authorList>
            <person name="Schell T."/>
        </authorList>
    </citation>
    <scope>NUCLEOTIDE SEQUENCE</scope>
    <source>
        <strain evidence="1">M5</strain>
    </source>
</reference>